<feature type="signal peptide" evidence="2">
    <location>
        <begin position="1"/>
        <end position="20"/>
    </location>
</feature>
<feature type="transmembrane region" description="Helical" evidence="1">
    <location>
        <begin position="45"/>
        <end position="64"/>
    </location>
</feature>
<evidence type="ECO:0000313" key="3">
    <source>
        <dbReference type="EMBL" id="PJJ80915.1"/>
    </source>
</evidence>
<evidence type="ECO:0000313" key="4">
    <source>
        <dbReference type="Proteomes" id="UP000231742"/>
    </source>
</evidence>
<protein>
    <submittedName>
        <fullName evidence="3">Uncharacterized protein</fullName>
    </submittedName>
</protein>
<dbReference type="Proteomes" id="UP000231742">
    <property type="component" value="Unassembled WGS sequence"/>
</dbReference>
<accession>A0A2M9D5B8</accession>
<keyword evidence="1" id="KW-1133">Transmembrane helix</keyword>
<evidence type="ECO:0000256" key="1">
    <source>
        <dbReference type="SAM" id="Phobius"/>
    </source>
</evidence>
<evidence type="ECO:0000256" key="2">
    <source>
        <dbReference type="SAM" id="SignalP"/>
    </source>
</evidence>
<proteinExistence type="predicted"/>
<dbReference type="EMBL" id="PGFH01000001">
    <property type="protein sequence ID" value="PJJ80915.1"/>
    <property type="molecule type" value="Genomic_DNA"/>
</dbReference>
<dbReference type="AlphaFoldDB" id="A0A2M9D5B8"/>
<dbReference type="RefSeq" id="WP_100387652.1">
    <property type="nucleotide sequence ID" value="NZ_BMZU01000001.1"/>
</dbReference>
<keyword evidence="1" id="KW-0812">Transmembrane</keyword>
<reference evidence="3 4" key="1">
    <citation type="submission" date="2017-11" db="EMBL/GenBank/DDBJ databases">
        <title>Genomic Encyclopedia of Archaeal and Bacterial Type Strains, Phase II (KMG-II): From Individual Species to Whole Genera.</title>
        <authorList>
            <person name="Goeker M."/>
        </authorList>
    </citation>
    <scope>NUCLEOTIDE SEQUENCE [LARGE SCALE GENOMIC DNA]</scope>
    <source>
        <strain evidence="3 4">DSM 16400</strain>
    </source>
</reference>
<organism evidence="3 4">
    <name type="scientific">Salinibacterium amurskyense</name>
    <dbReference type="NCBI Taxonomy" id="205941"/>
    <lineage>
        <taxon>Bacteria</taxon>
        <taxon>Bacillati</taxon>
        <taxon>Actinomycetota</taxon>
        <taxon>Actinomycetes</taxon>
        <taxon>Micrococcales</taxon>
        <taxon>Microbacteriaceae</taxon>
        <taxon>Salinibacterium</taxon>
    </lineage>
</organism>
<keyword evidence="1" id="KW-0472">Membrane</keyword>
<keyword evidence="4" id="KW-1185">Reference proteome</keyword>
<name>A0A2M9D5B8_9MICO</name>
<sequence length="85" mass="8770">MNRKIFGWVVVLLASLTAAAAATVWLIVAGTGLDLAAGIPPLPAVVLGISALLAIVASFALIRAELPPHRSHMRATYISRRAGAA</sequence>
<gene>
    <name evidence="3" type="ORF">CLV85_0082</name>
</gene>
<feature type="chain" id="PRO_5039486124" evidence="2">
    <location>
        <begin position="21"/>
        <end position="85"/>
    </location>
</feature>
<comment type="caution">
    <text evidence="3">The sequence shown here is derived from an EMBL/GenBank/DDBJ whole genome shotgun (WGS) entry which is preliminary data.</text>
</comment>
<keyword evidence="2" id="KW-0732">Signal</keyword>